<dbReference type="SUPFAM" id="SSF103511">
    <property type="entry name" value="Chlorophyll a-b binding protein"/>
    <property type="match status" value="1"/>
</dbReference>
<accession>A0A2W4TXN5</accession>
<feature type="region of interest" description="Disordered" evidence="1">
    <location>
        <begin position="1"/>
        <end position="21"/>
    </location>
</feature>
<name>A0A2W4TXN5_9CYAN</name>
<organism evidence="2 3">
    <name type="scientific">Leptolyngbya foveolarum</name>
    <dbReference type="NCBI Taxonomy" id="47253"/>
    <lineage>
        <taxon>Bacteria</taxon>
        <taxon>Bacillati</taxon>
        <taxon>Cyanobacteriota</taxon>
        <taxon>Cyanophyceae</taxon>
        <taxon>Leptolyngbyales</taxon>
        <taxon>Leptolyngbyaceae</taxon>
        <taxon>Leptolyngbya group</taxon>
        <taxon>Leptolyngbya</taxon>
    </lineage>
</organism>
<dbReference type="Proteomes" id="UP000249354">
    <property type="component" value="Unassembled WGS sequence"/>
</dbReference>
<sequence length="67" mass="7476">MKDTNVTTPLTTPTSQPYAEPATSWRFGFVPSAEIWNGRLAMIGFLSAVLIEVFTERGFLHFWGLLG</sequence>
<gene>
    <name evidence="2" type="ORF">DCF25_15835</name>
</gene>
<evidence type="ECO:0000256" key="1">
    <source>
        <dbReference type="SAM" id="MobiDB-lite"/>
    </source>
</evidence>
<proteinExistence type="predicted"/>
<feature type="compositionally biased region" description="Low complexity" evidence="1">
    <location>
        <begin position="1"/>
        <end position="17"/>
    </location>
</feature>
<comment type="caution">
    <text evidence="2">The sequence shown here is derived from an EMBL/GenBank/DDBJ whole genome shotgun (WGS) entry which is preliminary data.</text>
</comment>
<dbReference type="Gene3D" id="1.10.3460.10">
    <property type="entry name" value="Chlorophyll a/b binding protein domain"/>
    <property type="match status" value="1"/>
</dbReference>
<evidence type="ECO:0000313" key="3">
    <source>
        <dbReference type="Proteomes" id="UP000249354"/>
    </source>
</evidence>
<reference evidence="3" key="1">
    <citation type="submission" date="2018-04" db="EMBL/GenBank/DDBJ databases">
        <authorList>
            <person name="Cornet L."/>
        </authorList>
    </citation>
    <scope>NUCLEOTIDE SEQUENCE [LARGE SCALE GENOMIC DNA]</scope>
</reference>
<evidence type="ECO:0000313" key="2">
    <source>
        <dbReference type="EMBL" id="PZO13653.1"/>
    </source>
</evidence>
<reference evidence="2 3" key="2">
    <citation type="submission" date="2018-06" db="EMBL/GenBank/DDBJ databases">
        <title>Metagenomic assembly of (sub)arctic Cyanobacteria and their associated microbiome from non-axenic cultures.</title>
        <authorList>
            <person name="Baurain D."/>
        </authorList>
    </citation>
    <scope>NUCLEOTIDE SEQUENCE [LARGE SCALE GENOMIC DNA]</scope>
    <source>
        <strain evidence="2">ULC129bin1</strain>
    </source>
</reference>
<dbReference type="AlphaFoldDB" id="A0A2W4TXN5"/>
<dbReference type="EMBL" id="QBMC01000121">
    <property type="protein sequence ID" value="PZO13653.1"/>
    <property type="molecule type" value="Genomic_DNA"/>
</dbReference>
<protein>
    <submittedName>
        <fullName evidence="2">High light inducible protein</fullName>
    </submittedName>
</protein>